<dbReference type="EMBL" id="CAACVG010008546">
    <property type="protein sequence ID" value="VEN50267.1"/>
    <property type="molecule type" value="Genomic_DNA"/>
</dbReference>
<feature type="signal peptide" evidence="2">
    <location>
        <begin position="1"/>
        <end position="21"/>
    </location>
</feature>
<evidence type="ECO:0000256" key="2">
    <source>
        <dbReference type="SAM" id="SignalP"/>
    </source>
</evidence>
<evidence type="ECO:0000313" key="3">
    <source>
        <dbReference type="EMBL" id="VEN50267.1"/>
    </source>
</evidence>
<dbReference type="Gene3D" id="2.20.100.10">
    <property type="entry name" value="Thrombospondin type-1 (TSP1) repeat"/>
    <property type="match status" value="1"/>
</dbReference>
<dbReference type="PROSITE" id="PS50092">
    <property type="entry name" value="TSP1"/>
    <property type="match status" value="1"/>
</dbReference>
<evidence type="ECO:0000313" key="4">
    <source>
        <dbReference type="Proteomes" id="UP000410492"/>
    </source>
</evidence>
<proteinExistence type="predicted"/>
<keyword evidence="4" id="KW-1185">Reference proteome</keyword>
<organism evidence="3 4">
    <name type="scientific">Callosobruchus maculatus</name>
    <name type="common">Southern cowpea weevil</name>
    <name type="synonym">Pulse bruchid</name>
    <dbReference type="NCBI Taxonomy" id="64391"/>
    <lineage>
        <taxon>Eukaryota</taxon>
        <taxon>Metazoa</taxon>
        <taxon>Ecdysozoa</taxon>
        <taxon>Arthropoda</taxon>
        <taxon>Hexapoda</taxon>
        <taxon>Insecta</taxon>
        <taxon>Pterygota</taxon>
        <taxon>Neoptera</taxon>
        <taxon>Endopterygota</taxon>
        <taxon>Coleoptera</taxon>
        <taxon>Polyphaga</taxon>
        <taxon>Cucujiformia</taxon>
        <taxon>Chrysomeloidea</taxon>
        <taxon>Chrysomelidae</taxon>
        <taxon>Bruchinae</taxon>
        <taxon>Bruchini</taxon>
        <taxon>Callosobruchus</taxon>
    </lineage>
</organism>
<feature type="compositionally biased region" description="Basic residues" evidence="1">
    <location>
        <begin position="98"/>
        <end position="109"/>
    </location>
</feature>
<dbReference type="SMART" id="SM00209">
    <property type="entry name" value="TSP1"/>
    <property type="match status" value="1"/>
</dbReference>
<dbReference type="OrthoDB" id="5989160at2759"/>
<protein>
    <submittedName>
        <fullName evidence="3">Uncharacterized protein</fullName>
    </submittedName>
</protein>
<accession>A0A653CSK8</accession>
<dbReference type="InterPro" id="IPR000884">
    <property type="entry name" value="TSP1_rpt"/>
</dbReference>
<reference evidence="3 4" key="1">
    <citation type="submission" date="2019-01" db="EMBL/GenBank/DDBJ databases">
        <authorList>
            <person name="Sayadi A."/>
        </authorList>
    </citation>
    <scope>NUCLEOTIDE SEQUENCE [LARGE SCALE GENOMIC DNA]</scope>
</reference>
<dbReference type="Proteomes" id="UP000410492">
    <property type="component" value="Unassembled WGS sequence"/>
</dbReference>
<dbReference type="AlphaFoldDB" id="A0A653CSK8"/>
<keyword evidence="2" id="KW-0732">Signal</keyword>
<feature type="chain" id="PRO_5024833969" evidence="2">
    <location>
        <begin position="22"/>
        <end position="176"/>
    </location>
</feature>
<feature type="region of interest" description="Disordered" evidence="1">
    <location>
        <begin position="94"/>
        <end position="118"/>
    </location>
</feature>
<dbReference type="Pfam" id="PF00090">
    <property type="entry name" value="TSP_1"/>
    <property type="match status" value="1"/>
</dbReference>
<gene>
    <name evidence="3" type="ORF">CALMAC_LOCUS11095</name>
</gene>
<dbReference type="InterPro" id="IPR036383">
    <property type="entry name" value="TSP1_rpt_sf"/>
</dbReference>
<dbReference type="SUPFAM" id="SSF82895">
    <property type="entry name" value="TSP-1 type 1 repeat"/>
    <property type="match status" value="1"/>
</dbReference>
<name>A0A653CSK8_CALMS</name>
<sequence length="176" mass="19841">MCTKELLLHLLLSTVLINGMAENIDMSKKGMSLNAFLQSKLNAIRDVIRIKNEAIRGHRNKKSTTIKTVSTTTEDQALAKLEAVLTGFLKAKANKSGNRGKRSNRGKGQKRIEKSNEKQKWDDWSRWSSCSVSCGKGRIIRWRHCIDSCDGIETEMQERACQLPACPHKLFGIIKL</sequence>
<evidence type="ECO:0000256" key="1">
    <source>
        <dbReference type="SAM" id="MobiDB-lite"/>
    </source>
</evidence>